<feature type="domain" description="Poly A polymerase head" evidence="12">
    <location>
        <begin position="35"/>
        <end position="163"/>
    </location>
</feature>
<dbReference type="Proteomes" id="UP001596189">
    <property type="component" value="Unassembled WGS sequence"/>
</dbReference>
<dbReference type="EMBL" id="JBHSRD010000003">
    <property type="protein sequence ID" value="MFC6006808.1"/>
    <property type="molecule type" value="Genomic_DNA"/>
</dbReference>
<dbReference type="CDD" id="cd00077">
    <property type="entry name" value="HDc"/>
    <property type="match status" value="1"/>
</dbReference>
<dbReference type="Pfam" id="PF01743">
    <property type="entry name" value="PolyA_pol"/>
    <property type="match status" value="1"/>
</dbReference>
<feature type="domain" description="HD" evidence="13">
    <location>
        <begin position="264"/>
        <end position="363"/>
    </location>
</feature>
<keyword evidence="9" id="KW-0460">Magnesium</keyword>
<dbReference type="RefSeq" id="WP_345718281.1">
    <property type="nucleotide sequence ID" value="NZ_BAABFP010000008.1"/>
</dbReference>
<name>A0ABW1JDL6_9ACTN</name>
<dbReference type="SUPFAM" id="SSF81891">
    <property type="entry name" value="Poly A polymerase C-terminal region-like"/>
    <property type="match status" value="1"/>
</dbReference>
<evidence type="ECO:0000256" key="10">
    <source>
        <dbReference type="ARBA" id="ARBA00022884"/>
    </source>
</evidence>
<dbReference type="InterPro" id="IPR006674">
    <property type="entry name" value="HD_domain"/>
</dbReference>
<evidence type="ECO:0000259" key="12">
    <source>
        <dbReference type="Pfam" id="PF01743"/>
    </source>
</evidence>
<evidence type="ECO:0000256" key="2">
    <source>
        <dbReference type="ARBA" id="ARBA00022679"/>
    </source>
</evidence>
<dbReference type="InterPro" id="IPR032828">
    <property type="entry name" value="PolyA_RNA-bd"/>
</dbReference>
<comment type="cofactor">
    <cofactor evidence="1">
        <name>Mg(2+)</name>
        <dbReference type="ChEBI" id="CHEBI:18420"/>
    </cofactor>
</comment>
<feature type="domain" description="tRNA nucleotidyltransferase/poly(A) polymerase RNA and SrmB- binding" evidence="14">
    <location>
        <begin position="187"/>
        <end position="247"/>
    </location>
</feature>
<protein>
    <submittedName>
        <fullName evidence="15">CCA tRNA nucleotidyltransferase</fullName>
    </submittedName>
</protein>
<evidence type="ECO:0000256" key="4">
    <source>
        <dbReference type="ARBA" id="ARBA00022695"/>
    </source>
</evidence>
<evidence type="ECO:0000259" key="14">
    <source>
        <dbReference type="Pfam" id="PF12627"/>
    </source>
</evidence>
<dbReference type="InterPro" id="IPR006675">
    <property type="entry name" value="HDIG_dom"/>
</dbReference>
<dbReference type="Pfam" id="PF01966">
    <property type="entry name" value="HD"/>
    <property type="match status" value="1"/>
</dbReference>
<keyword evidence="8" id="KW-0067">ATP-binding</keyword>
<dbReference type="Gene3D" id="3.30.460.10">
    <property type="entry name" value="Beta Polymerase, domain 2"/>
    <property type="match status" value="1"/>
</dbReference>
<evidence type="ECO:0000313" key="15">
    <source>
        <dbReference type="EMBL" id="MFC6006808.1"/>
    </source>
</evidence>
<keyword evidence="5" id="KW-0479">Metal-binding</keyword>
<comment type="caution">
    <text evidence="15">The sequence shown here is derived from an EMBL/GenBank/DDBJ whole genome shotgun (WGS) entry which is preliminary data.</text>
</comment>
<keyword evidence="2 11" id="KW-0808">Transferase</keyword>
<evidence type="ECO:0000259" key="13">
    <source>
        <dbReference type="Pfam" id="PF01966"/>
    </source>
</evidence>
<dbReference type="PANTHER" id="PTHR47545:SF1">
    <property type="entry name" value="MULTIFUNCTIONAL CCA PROTEIN"/>
    <property type="match status" value="1"/>
</dbReference>
<evidence type="ECO:0000256" key="6">
    <source>
        <dbReference type="ARBA" id="ARBA00022741"/>
    </source>
</evidence>
<dbReference type="SUPFAM" id="SSF81301">
    <property type="entry name" value="Nucleotidyltransferase"/>
    <property type="match status" value="1"/>
</dbReference>
<proteinExistence type="inferred from homology"/>
<sequence>MTGFESRVPFPGTFRLSEAASTLLDALAAVGGRPFVVGGSVRDALLEPELTFKDVDVEVFHLDVDAVAAALRTVGLVDEVGRAFSVLKVRVDGQDFDVSLPRREVKSGDGHRGFDVVADPRTSLVKASARRDFTLNALLFDPATGELVDCWGGLDDLRAGVLRHTTPAFAEDPLRVLRAVQFAARFGLRLAPETAELCRELVGEFEHLSTERVWTEWYKIATRGKHMARALTVLVETGWDVHFPELSALRGLKQDLRWHPEGDVFTHTGLAGDQAARLADEAGLVGDDRAVIVLGTLLHDVGKVDHTQFSRRKDGTLKVSSHGHAEAGVAPARTFLRAIGAPHHLTRRVLPLVAEHMVTASTNKPTAAAVRRLARRLAPATMTEWALVVEADKGGRGRGSRPGGTGPWLALAEEVGAEQTPVTGLLRGEHLIEVGMMPGPAFGPLLRAALAAQDDGEFEDEAGAKTWLAARLHTSS</sequence>
<keyword evidence="10 11" id="KW-0694">RNA-binding</keyword>
<dbReference type="InterPro" id="IPR043519">
    <property type="entry name" value="NT_sf"/>
</dbReference>
<keyword evidence="7" id="KW-0692">RNA repair</keyword>
<dbReference type="InterPro" id="IPR003607">
    <property type="entry name" value="HD/PDEase_dom"/>
</dbReference>
<gene>
    <name evidence="15" type="ORF">ACFQDO_06655</name>
</gene>
<comment type="similarity">
    <text evidence="11">Belongs to the tRNA nucleotidyltransferase/poly(A) polymerase family.</text>
</comment>
<evidence type="ECO:0000256" key="8">
    <source>
        <dbReference type="ARBA" id="ARBA00022840"/>
    </source>
</evidence>
<reference evidence="16" key="1">
    <citation type="journal article" date="2019" name="Int. J. Syst. Evol. Microbiol.">
        <title>The Global Catalogue of Microorganisms (GCM) 10K type strain sequencing project: providing services to taxonomists for standard genome sequencing and annotation.</title>
        <authorList>
            <consortium name="The Broad Institute Genomics Platform"/>
            <consortium name="The Broad Institute Genome Sequencing Center for Infectious Disease"/>
            <person name="Wu L."/>
            <person name="Ma J."/>
        </authorList>
    </citation>
    <scope>NUCLEOTIDE SEQUENCE [LARGE SCALE GENOMIC DNA]</scope>
    <source>
        <strain evidence="16">KACC 14249</strain>
    </source>
</reference>
<dbReference type="Pfam" id="PF12627">
    <property type="entry name" value="PolyA_pol_RNAbd"/>
    <property type="match status" value="1"/>
</dbReference>
<dbReference type="NCBIfam" id="TIGR00277">
    <property type="entry name" value="HDIG"/>
    <property type="match status" value="1"/>
</dbReference>
<accession>A0ABW1JDL6</accession>
<keyword evidence="4" id="KW-0548">Nucleotidyltransferase</keyword>
<dbReference type="Gene3D" id="1.10.3090.10">
    <property type="entry name" value="cca-adding enzyme, domain 2"/>
    <property type="match status" value="1"/>
</dbReference>
<dbReference type="InterPro" id="IPR002646">
    <property type="entry name" value="PolA_pol_head_dom"/>
</dbReference>
<evidence type="ECO:0000256" key="5">
    <source>
        <dbReference type="ARBA" id="ARBA00022723"/>
    </source>
</evidence>
<evidence type="ECO:0000256" key="3">
    <source>
        <dbReference type="ARBA" id="ARBA00022694"/>
    </source>
</evidence>
<organism evidence="15 16">
    <name type="scientific">Angustibacter luteus</name>
    <dbReference type="NCBI Taxonomy" id="658456"/>
    <lineage>
        <taxon>Bacteria</taxon>
        <taxon>Bacillati</taxon>
        <taxon>Actinomycetota</taxon>
        <taxon>Actinomycetes</taxon>
        <taxon>Kineosporiales</taxon>
        <taxon>Kineosporiaceae</taxon>
    </lineage>
</organism>
<keyword evidence="3" id="KW-0819">tRNA processing</keyword>
<keyword evidence="6" id="KW-0547">Nucleotide-binding</keyword>
<evidence type="ECO:0000256" key="7">
    <source>
        <dbReference type="ARBA" id="ARBA00022800"/>
    </source>
</evidence>
<keyword evidence="16" id="KW-1185">Reference proteome</keyword>
<evidence type="ECO:0000256" key="1">
    <source>
        <dbReference type="ARBA" id="ARBA00001946"/>
    </source>
</evidence>
<dbReference type="InterPro" id="IPR050124">
    <property type="entry name" value="tRNA_CCA-adding_enzyme"/>
</dbReference>
<evidence type="ECO:0000256" key="9">
    <source>
        <dbReference type="ARBA" id="ARBA00022842"/>
    </source>
</evidence>
<evidence type="ECO:0000256" key="11">
    <source>
        <dbReference type="RuleBase" id="RU003953"/>
    </source>
</evidence>
<evidence type="ECO:0000313" key="16">
    <source>
        <dbReference type="Proteomes" id="UP001596189"/>
    </source>
</evidence>
<dbReference type="PANTHER" id="PTHR47545">
    <property type="entry name" value="MULTIFUNCTIONAL CCA PROTEIN"/>
    <property type="match status" value="1"/>
</dbReference>